<dbReference type="RefSeq" id="WP_265381953.1">
    <property type="nucleotide sequence ID" value="NZ_CP110615.1"/>
</dbReference>
<dbReference type="InterPro" id="IPR042099">
    <property type="entry name" value="ANL_N_sf"/>
</dbReference>
<dbReference type="PANTHER" id="PTHR43767">
    <property type="entry name" value="LONG-CHAIN-FATTY-ACID--COA LIGASE"/>
    <property type="match status" value="1"/>
</dbReference>
<protein>
    <submittedName>
        <fullName evidence="4">AMP-binding protein</fullName>
    </submittedName>
</protein>
<evidence type="ECO:0000313" key="4">
    <source>
        <dbReference type="EMBL" id="UZJ23845.1"/>
    </source>
</evidence>
<dbReference type="InterPro" id="IPR020845">
    <property type="entry name" value="AMP-binding_CS"/>
</dbReference>
<dbReference type="EMBL" id="CP110615">
    <property type="protein sequence ID" value="UZJ23845.1"/>
    <property type="molecule type" value="Genomic_DNA"/>
</dbReference>
<dbReference type="InterPro" id="IPR045851">
    <property type="entry name" value="AMP-bd_C_sf"/>
</dbReference>
<keyword evidence="5" id="KW-1185">Reference proteome</keyword>
<dbReference type="Pfam" id="PF13193">
    <property type="entry name" value="AMP-binding_C"/>
    <property type="match status" value="1"/>
</dbReference>
<evidence type="ECO:0000259" key="3">
    <source>
        <dbReference type="Pfam" id="PF13193"/>
    </source>
</evidence>
<evidence type="ECO:0000313" key="5">
    <source>
        <dbReference type="Proteomes" id="UP001164965"/>
    </source>
</evidence>
<dbReference type="Pfam" id="PF00501">
    <property type="entry name" value="AMP-binding"/>
    <property type="match status" value="1"/>
</dbReference>
<gene>
    <name evidence="4" type="ORF">RHODO2019_11620</name>
</gene>
<dbReference type="PROSITE" id="PS00455">
    <property type="entry name" value="AMP_BINDING"/>
    <property type="match status" value="1"/>
</dbReference>
<feature type="region of interest" description="Disordered" evidence="1">
    <location>
        <begin position="192"/>
        <end position="226"/>
    </location>
</feature>
<feature type="domain" description="AMP-binding enzyme C-terminal" evidence="3">
    <location>
        <begin position="460"/>
        <end position="532"/>
    </location>
</feature>
<organism evidence="4 5">
    <name type="scientific">Rhodococcus antarcticus</name>
    <dbReference type="NCBI Taxonomy" id="2987751"/>
    <lineage>
        <taxon>Bacteria</taxon>
        <taxon>Bacillati</taxon>
        <taxon>Actinomycetota</taxon>
        <taxon>Actinomycetes</taxon>
        <taxon>Mycobacteriales</taxon>
        <taxon>Nocardiaceae</taxon>
        <taxon>Rhodococcus</taxon>
    </lineage>
</organism>
<dbReference type="SUPFAM" id="SSF56801">
    <property type="entry name" value="Acetyl-CoA synthetase-like"/>
    <property type="match status" value="1"/>
</dbReference>
<dbReference type="Proteomes" id="UP001164965">
    <property type="component" value="Chromosome"/>
</dbReference>
<reference evidence="4" key="1">
    <citation type="submission" date="2022-10" db="EMBL/GenBank/DDBJ databases">
        <title>Rhodococcus sp.75.</title>
        <authorList>
            <person name="Sun M."/>
        </authorList>
    </citation>
    <scope>NUCLEOTIDE SEQUENCE</scope>
    <source>
        <strain evidence="4">75</strain>
    </source>
</reference>
<evidence type="ECO:0000259" key="2">
    <source>
        <dbReference type="Pfam" id="PF00501"/>
    </source>
</evidence>
<dbReference type="Gene3D" id="3.40.50.12780">
    <property type="entry name" value="N-terminal domain of ligase-like"/>
    <property type="match status" value="1"/>
</dbReference>
<dbReference type="InterPro" id="IPR050237">
    <property type="entry name" value="ATP-dep_AMP-bd_enzyme"/>
</dbReference>
<dbReference type="InterPro" id="IPR025110">
    <property type="entry name" value="AMP-bd_C"/>
</dbReference>
<name>A0ABY6NWS1_9NOCA</name>
<dbReference type="PANTHER" id="PTHR43767:SF10">
    <property type="entry name" value="SURFACTIN SYNTHASE SUBUNIT 1"/>
    <property type="match status" value="1"/>
</dbReference>
<dbReference type="CDD" id="cd04433">
    <property type="entry name" value="AFD_class_I"/>
    <property type="match status" value="1"/>
</dbReference>
<evidence type="ECO:0000256" key="1">
    <source>
        <dbReference type="SAM" id="MobiDB-lite"/>
    </source>
</evidence>
<accession>A0ABY6NWS1</accession>
<dbReference type="InterPro" id="IPR000873">
    <property type="entry name" value="AMP-dep_synth/lig_dom"/>
</dbReference>
<feature type="domain" description="AMP-dependent synthetase/ligase" evidence="2">
    <location>
        <begin position="58"/>
        <end position="411"/>
    </location>
</feature>
<proteinExistence type="predicted"/>
<sequence length="545" mass="56770">MDLSPLSTRLTSAVDLARGLVPVARAGIVRPMRPSRLAGVAGAWVRWDLTPGGLLSISARRAPGRTAVVDDAGSLTYAELDASVSALARSLQRRGIGERSRVAVLCRNHRGVLQVLGATGRLGADLVLLNTGLSAGQLADVVSEQGVDLLVADGEFADVVPSGPDAPVLVQAWAPDEGTGLAAPTLAELVDGAPDEPLPTRPRRGRTVVLTSGTTGTPKGAHRPEPRSWLPAAAVLSRIPLRSGRTTVVAAPVFHTWGFAALQLSLALGSTVVLRRRFDAATVLTDVQAHHADALFVVPVMLQRIVELPPAERAHDTSSLRVVAASGSALGVPLVRRVLAELGPVLYNLYGSTEVSWVSIATPDELAAAPSTAGRPPLGTRLAVVDEDGEPVPVGTVGRVFVGNGMLFEGYTRAGEDKEVLGGLMSTGDLGHVDHDGLLHLDGRSDDMVVSGGENVYPGEVEDVIAAVDGVREVKVVGVSDERLGARLAAYVVGDGVDADAVRAHVRKHLARFSVPRDVVLLDELPRNATGKVVTRELPGSTGGS</sequence>
<dbReference type="Gene3D" id="3.30.300.30">
    <property type="match status" value="1"/>
</dbReference>